<keyword evidence="4" id="KW-0547">Nucleotide-binding</keyword>
<dbReference type="Gene3D" id="3.40.50.300">
    <property type="entry name" value="P-loop containing nucleotide triphosphate hydrolases"/>
    <property type="match status" value="1"/>
</dbReference>
<evidence type="ECO:0000256" key="1">
    <source>
        <dbReference type="ARBA" id="ARBA00004496"/>
    </source>
</evidence>
<accession>A0ABR4ZZZ2</accession>
<dbReference type="PANTHER" id="PTHR30473:SF1">
    <property type="entry name" value="PHOH-LIKE PROTEIN"/>
    <property type="match status" value="1"/>
</dbReference>
<gene>
    <name evidence="8" type="ORF">A946_03485</name>
</gene>
<dbReference type="Proteomes" id="UP000031594">
    <property type="component" value="Unassembled WGS sequence"/>
</dbReference>
<dbReference type="InterPro" id="IPR027417">
    <property type="entry name" value="P-loop_NTPase"/>
</dbReference>
<dbReference type="InterPro" id="IPR051451">
    <property type="entry name" value="PhoH2-like"/>
</dbReference>
<keyword evidence="9" id="KW-1185">Reference proteome</keyword>
<feature type="domain" description="PhoH-like protein" evidence="7">
    <location>
        <begin position="110"/>
        <end position="312"/>
    </location>
</feature>
<name>A0ABR4ZZZ2_9BACT</name>
<evidence type="ECO:0000259" key="7">
    <source>
        <dbReference type="Pfam" id="PF02562"/>
    </source>
</evidence>
<comment type="similarity">
    <text evidence="2">Belongs to the PhoH family.</text>
</comment>
<dbReference type="Pfam" id="PF02562">
    <property type="entry name" value="PhoH"/>
    <property type="match status" value="1"/>
</dbReference>
<evidence type="ECO:0000256" key="2">
    <source>
        <dbReference type="ARBA" id="ARBA00010393"/>
    </source>
</evidence>
<dbReference type="RefSeq" id="WP_039720990.1">
    <property type="nucleotide sequence ID" value="NZ_JQNX01000002.1"/>
</dbReference>
<dbReference type="PANTHER" id="PTHR30473">
    <property type="entry name" value="PROTEIN PHOH"/>
    <property type="match status" value="1"/>
</dbReference>
<organism evidence="8 9">
    <name type="scientific">Methylacidiphilum kamchatkense Kam1</name>
    <dbReference type="NCBI Taxonomy" id="1202785"/>
    <lineage>
        <taxon>Bacteria</taxon>
        <taxon>Pseudomonadati</taxon>
        <taxon>Verrucomicrobiota</taxon>
        <taxon>Methylacidiphilae</taxon>
        <taxon>Methylacidiphilales</taxon>
        <taxon>Methylacidiphilaceae</taxon>
        <taxon>Methylacidiphilum (ex Ratnadevi et al. 2023)</taxon>
    </lineage>
</organism>
<dbReference type="InterPro" id="IPR003714">
    <property type="entry name" value="PhoH"/>
</dbReference>
<evidence type="ECO:0000256" key="3">
    <source>
        <dbReference type="ARBA" id="ARBA00022490"/>
    </source>
</evidence>
<keyword evidence="5" id="KW-0067">ATP-binding</keyword>
<dbReference type="SUPFAM" id="SSF52540">
    <property type="entry name" value="P-loop containing nucleoside triphosphate hydrolases"/>
    <property type="match status" value="1"/>
</dbReference>
<sequence length="323" mass="36582">MNHSEIISFENGRFVHELFANEIKNVRLLEERFGVKVTTRDGWLRIDGAPDNVRKTRKVIDQLQDARDQGLEIGKKDFHNAMEFVEKDNGVALSDLQKSKLETSTKKPPVIPRTLNQKKYIEAIKEHELVFGLGPAGTGKTFLAVAAALAAFRDEEIKKIILTRPAVEAGEELGFLPGELEEKIFPYLRPLYDALEEMLDPDELRKMLEKGIIELAPLAFMRGRTLSGSFIILDEAQNTTAEQMLMFLTRLGQRSRCVITGDPTQVDLPKHRSSGLFEAISALKSVSGICFCEFDEKDVVRHKLVRDIVEAYRIHRSNCKETK</sequence>
<proteinExistence type="inferred from homology"/>
<dbReference type="EMBL" id="JQNX01000002">
    <property type="protein sequence ID" value="KIE59095.1"/>
    <property type="molecule type" value="Genomic_DNA"/>
</dbReference>
<evidence type="ECO:0000313" key="9">
    <source>
        <dbReference type="Proteomes" id="UP000031594"/>
    </source>
</evidence>
<comment type="subcellular location">
    <subcellularLocation>
        <location evidence="1">Cytoplasm</location>
    </subcellularLocation>
</comment>
<evidence type="ECO:0000256" key="5">
    <source>
        <dbReference type="ARBA" id="ARBA00022840"/>
    </source>
</evidence>
<reference evidence="8 9" key="1">
    <citation type="submission" date="2014-08" db="EMBL/GenBank/DDBJ databases">
        <title>Methylacidiphilum kamchatkense strain Kam1 draft genome sequence.</title>
        <authorList>
            <person name="Birkeland N.-K."/>
            <person name="Erikstad H.A."/>
        </authorList>
    </citation>
    <scope>NUCLEOTIDE SEQUENCE [LARGE SCALE GENOMIC DNA]</scope>
    <source>
        <strain evidence="8 9">Kam1</strain>
    </source>
</reference>
<keyword evidence="3" id="KW-0963">Cytoplasm</keyword>
<evidence type="ECO:0000256" key="4">
    <source>
        <dbReference type="ARBA" id="ARBA00022741"/>
    </source>
</evidence>
<evidence type="ECO:0000313" key="8">
    <source>
        <dbReference type="EMBL" id="KIE59095.1"/>
    </source>
</evidence>
<evidence type="ECO:0000256" key="6">
    <source>
        <dbReference type="ARBA" id="ARBA00039970"/>
    </source>
</evidence>
<comment type="caution">
    <text evidence="8">The sequence shown here is derived from an EMBL/GenBank/DDBJ whole genome shotgun (WGS) entry which is preliminary data.</text>
</comment>
<protein>
    <recommendedName>
        <fullName evidence="6">PhoH-like protein</fullName>
    </recommendedName>
</protein>